<accession>A0A975MP44</accession>
<reference evidence="1" key="1">
    <citation type="submission" date="2021-04" db="EMBL/GenBank/DDBJ databases">
        <title>Draft genome sequence data of methanotrophic Methylovulum sp. strain S1L and Methylomonas sp. strain S2AM isolated from boreal lake water columns.</title>
        <authorList>
            <person name="Rissanen A.J."/>
            <person name="Mangayil R."/>
            <person name="Svenning M.M."/>
            <person name="Khanongnuch R."/>
        </authorList>
    </citation>
    <scope>NUCLEOTIDE SEQUENCE</scope>
    <source>
        <strain evidence="1">S2AM</strain>
    </source>
</reference>
<dbReference type="EMBL" id="CP073754">
    <property type="protein sequence ID" value="QWF70931.1"/>
    <property type="molecule type" value="Genomic_DNA"/>
</dbReference>
<organism evidence="1 2">
    <name type="scientific">Methylomonas paludis</name>
    <dbReference type="NCBI Taxonomy" id="1173101"/>
    <lineage>
        <taxon>Bacteria</taxon>
        <taxon>Pseudomonadati</taxon>
        <taxon>Pseudomonadota</taxon>
        <taxon>Gammaproteobacteria</taxon>
        <taxon>Methylococcales</taxon>
        <taxon>Methylococcaceae</taxon>
        <taxon>Methylomonas</taxon>
    </lineage>
</organism>
<dbReference type="InterPro" id="IPR008318">
    <property type="entry name" value="UCP030820"/>
</dbReference>
<dbReference type="Proteomes" id="UP000676649">
    <property type="component" value="Chromosome"/>
</dbReference>
<dbReference type="PIRSF" id="PIRSF030820">
    <property type="entry name" value="UCP030820"/>
    <property type="match status" value="1"/>
</dbReference>
<proteinExistence type="predicted"/>
<dbReference type="KEGG" id="mpad:KEF85_00025"/>
<dbReference type="AlphaFoldDB" id="A0A975MP44"/>
<sequence>MQIIKDKQIVENQWTFIDDDSEIGADAGNISVSLQRWQNQSQSLLDRAGKIGVRLLPADNIDDLANHLDQLALIELNFPVFTDGRLFSLARLLRSKYGFQGEIRAVGHYLPDQVYFLSRVGVNAFALENQSQIPLVLTSLADFSVNYQLSSQ</sequence>
<keyword evidence="2" id="KW-1185">Reference proteome</keyword>
<evidence type="ECO:0000313" key="1">
    <source>
        <dbReference type="EMBL" id="QWF70931.1"/>
    </source>
</evidence>
<gene>
    <name evidence="1" type="ORF">KEF85_00025</name>
</gene>
<dbReference type="Pfam" id="PF06073">
    <property type="entry name" value="DUF934"/>
    <property type="match status" value="1"/>
</dbReference>
<evidence type="ECO:0000313" key="2">
    <source>
        <dbReference type="Proteomes" id="UP000676649"/>
    </source>
</evidence>
<dbReference type="RefSeq" id="WP_215582436.1">
    <property type="nucleotide sequence ID" value="NZ_CP073754.1"/>
</dbReference>
<protein>
    <submittedName>
        <fullName evidence="1">DUF934 domain-containing protein</fullName>
    </submittedName>
</protein>
<name>A0A975MP44_9GAMM</name>